<dbReference type="InterPro" id="IPR013783">
    <property type="entry name" value="Ig-like_fold"/>
</dbReference>
<dbReference type="RefSeq" id="WP_270885386.1">
    <property type="nucleotide sequence ID" value="NZ_JAQFVF010000089.1"/>
</dbReference>
<dbReference type="Pfam" id="PF00754">
    <property type="entry name" value="F5_F8_type_C"/>
    <property type="match status" value="1"/>
</dbReference>
<dbReference type="Gene3D" id="3.30.1920.20">
    <property type="match status" value="1"/>
</dbReference>
<gene>
    <name evidence="4" type="ORF">ACFPOG_17690</name>
</gene>
<keyword evidence="5" id="KW-1185">Reference proteome</keyword>
<dbReference type="CDD" id="cd23669">
    <property type="entry name" value="GH55_SacteLam55A-like"/>
    <property type="match status" value="1"/>
</dbReference>
<dbReference type="InterPro" id="IPR000421">
    <property type="entry name" value="FA58C"/>
</dbReference>
<organism evidence="4 5">
    <name type="scientific">Paenibacillus aestuarii</name>
    <dbReference type="NCBI Taxonomy" id="516965"/>
    <lineage>
        <taxon>Bacteria</taxon>
        <taxon>Bacillati</taxon>
        <taxon>Bacillota</taxon>
        <taxon>Bacilli</taxon>
        <taxon>Bacillales</taxon>
        <taxon>Paenibacillaceae</taxon>
        <taxon>Paenibacillus</taxon>
    </lineage>
</organism>
<evidence type="ECO:0000256" key="1">
    <source>
        <dbReference type="ARBA" id="ARBA00004196"/>
    </source>
</evidence>
<dbReference type="NCBIfam" id="NF047446">
    <property type="entry name" value="barrel_OmpL47"/>
    <property type="match status" value="2"/>
</dbReference>
<dbReference type="SMART" id="SM00060">
    <property type="entry name" value="FN3"/>
    <property type="match status" value="2"/>
</dbReference>
<proteinExistence type="predicted"/>
<dbReference type="NCBIfam" id="TIGR02543">
    <property type="entry name" value="List_Bact_rpt"/>
    <property type="match status" value="1"/>
</dbReference>
<sequence>MNLRFLAILISVCILFTMIPIQTFASPLAASYPLNTSSSYIVALGNGKVVSSADIVTNPGTTGDKTPLNAAHAPIISNANTELSNNEQFKIYYSTTTTAGYKGTFLMQAVGRFVATNSAKLVADDGSTTGIDPRTAKTLTDYNVGGWESFDFVPQGDGSVAIKTFNAKKYVSLQADGSLKATVPYTQTPSDNEKFVIVTPTAPINPSGLTVTAKTDVSVNLEWVRPTTTTPGTQNAFYTGFNVYRSEDGGVSYTKLNTSLVVTTDPTTVTSDPVTTQYVYTDNSIPTGGHNYTYKVVAVNWAGESASGPTTNVVNVTTPNGPVPSAPTGLDINDTGAGNPIVVSWQPSPTAISYDVYRAASRYGTYTKITASPITSTTYTDSTYTTPLYSTYYEIVANNANGPSLYSNPISKETKLFGPNVYIFNNLNGSGAGDSNASVNKISNTIFSQQESNQFGNARYSLLFKKSTATYGTNFNVGFYTHVAGLGKLPTDSVLQQLTVNARWLTGTSGGNNATDNFWRTVENLTINSNTMWAVSQAAPMRRLKINGNLTLDDAGGWASGGFLADSWITGSAGSGAQQQWFNRNNQLTSWSGINWNSVLVGNSVTGTVTSNSGNPSNLTQVAQAPVVKEKPFLYYDDVLNNYEVFVPGLRTNASGTSWSSTSMGPGYSISIDNFYVAQPTTDTDVTINAALASGKNLILTPGIYHVSNPISVNNPDTVVLGLGLATITPDNGSNAMNIADVDGVSVSGIIFDAGLGNSPQLLQVGPAGSSARHTADPTLLSDLFFRIGGGSVGPAKAVEAMEINSKDAIGDHFWLWRADHGTKVGWALNTAKNGLVVNGDNFTMYGLFCEHFQEYETLWNGNGGKLFFFQNELPYDVPYQSSWISPTGSNGYSAYKVADNVTTHEAWGMGIYDVFINNIGYITLDNAVEVPKVPGVKIHNICTVNLASGVGGEITHIVNGDGLKVGIGSNFRESLAEYSEGLPLPVITPASGGYLSDQLVTITDADPTSVIYYSLNGTTPTRTNGPTGPTYTGILYTGPFTLQALESSLSATDHSINNITAVAFDNDSSGISQPATATYGFSIALNKPATASAVNPGSGNTPNLAFDLSNSTRWESPHVTSTNDPEWIEVDLQHTFNLSFARILWEATSTLGNAFQIETSIDGSTWTPISTVTGNTSTTWTDSYPTHPTARYVRMNGSVKGGNQYGWSMLSFEIYGTPTNPANAISSTYDPTTGILTLTGTDFVGNTDVSKITLKGTDNGTYTLTPASTTNAIVDPSGNTVTIKLGATDMTDVNALAGFNLNNTYKGATSLAANYLGVNLGSASTVDLSIINNPTYAVTYNGNGNTGGSVPTDPSAYVQGATVTVSDNTGSLVKTGYTFSGWNTAADGRGTDYAANATFSMGSANVTLYAKWTVITTAAVMPSQPDGQNGWYAHPVTVTLSTSNNVMTEYSLNGGATWQAYTSAVTFNQDGKYTLSYHSTDNAGNTEAVQTTNINLDSSAPVTTAVVSPSDPDGQNGWYVHPVTVTLNAADNLSGVAKMEYSLDGGKTWETYTAPLTYSQDSKYTISYRSTDNAGNVEATKTIGFNLDANAPTITVTGLVYGPYSDSQDITPTITPFDNLSGNDSSKMTVTVSTNGVQQAVQPGATISLYSLPLGSHAFIVSASDKAGNMSSQTLLFQTTTSIQSIQALITRFTNMGWIDNSGIAASLQSILSSNDLAGFESHVKAQSGKHISTQAANYLIRDAQYLLSGQ</sequence>
<dbReference type="SUPFAM" id="SSF50405">
    <property type="entry name" value="Actin-crosslinking proteins"/>
    <property type="match status" value="1"/>
</dbReference>
<comment type="subcellular location">
    <subcellularLocation>
        <location evidence="1">Cell envelope</location>
    </subcellularLocation>
</comment>
<name>A0ABW0K9T3_9BACL</name>
<dbReference type="SUPFAM" id="SSF49265">
    <property type="entry name" value="Fibronectin type III"/>
    <property type="match status" value="1"/>
</dbReference>
<dbReference type="Pfam" id="PF13290">
    <property type="entry name" value="CHB_HEX_C_1"/>
    <property type="match status" value="1"/>
</dbReference>
<dbReference type="CDD" id="cd00063">
    <property type="entry name" value="FN3"/>
    <property type="match status" value="1"/>
</dbReference>
<comment type="caution">
    <text evidence="4">The sequence shown here is derived from an EMBL/GenBank/DDBJ whole genome shotgun (WGS) entry which is preliminary data.</text>
</comment>
<accession>A0ABW0K9T3</accession>
<dbReference type="PROSITE" id="PS50022">
    <property type="entry name" value="FA58C_3"/>
    <property type="match status" value="1"/>
</dbReference>
<protein>
    <submittedName>
        <fullName evidence="4">OmpL47-type beta-barrel domain-containing protein</fullName>
    </submittedName>
</protein>
<dbReference type="InterPro" id="IPR059186">
    <property type="entry name" value="SACTE_4363"/>
</dbReference>
<dbReference type="Gene3D" id="2.60.40.10">
    <property type="entry name" value="Immunoglobulins"/>
    <property type="match status" value="2"/>
</dbReference>
<dbReference type="PROSITE" id="PS50853">
    <property type="entry name" value="FN3"/>
    <property type="match status" value="2"/>
</dbReference>
<evidence type="ECO:0000259" key="2">
    <source>
        <dbReference type="PROSITE" id="PS50022"/>
    </source>
</evidence>
<dbReference type="EMBL" id="JBHSMJ010000025">
    <property type="protein sequence ID" value="MFC5450084.1"/>
    <property type="molecule type" value="Genomic_DNA"/>
</dbReference>
<feature type="domain" description="F5/8 type C" evidence="2">
    <location>
        <begin position="1072"/>
        <end position="1218"/>
    </location>
</feature>
<dbReference type="InterPro" id="IPR058094">
    <property type="entry name" value="Ig-like_OmpL47-like"/>
</dbReference>
<feature type="domain" description="Fibronectin type-III" evidence="3">
    <location>
        <begin position="205"/>
        <end position="321"/>
    </location>
</feature>
<evidence type="ECO:0000313" key="5">
    <source>
        <dbReference type="Proteomes" id="UP001596044"/>
    </source>
</evidence>
<dbReference type="InterPro" id="IPR008999">
    <property type="entry name" value="Actin-crosslinking"/>
</dbReference>
<dbReference type="SUPFAM" id="SSF49785">
    <property type="entry name" value="Galactose-binding domain-like"/>
    <property type="match status" value="1"/>
</dbReference>
<dbReference type="Gene3D" id="2.60.40.4270">
    <property type="entry name" value="Listeria-Bacteroides repeat domain"/>
    <property type="match status" value="1"/>
</dbReference>
<dbReference type="InterPro" id="IPR003961">
    <property type="entry name" value="FN3_dom"/>
</dbReference>
<dbReference type="InterPro" id="IPR036116">
    <property type="entry name" value="FN3_sf"/>
</dbReference>
<dbReference type="InterPro" id="IPR013378">
    <property type="entry name" value="InlB-like_B-rpt"/>
</dbReference>
<dbReference type="InterPro" id="IPR042229">
    <property type="entry name" value="Listeria/Bacterioides_rpt_sf"/>
</dbReference>
<dbReference type="InterPro" id="IPR008979">
    <property type="entry name" value="Galactose-bd-like_sf"/>
</dbReference>
<evidence type="ECO:0000313" key="4">
    <source>
        <dbReference type="EMBL" id="MFC5450084.1"/>
    </source>
</evidence>
<reference evidence="5" key="1">
    <citation type="journal article" date="2019" name="Int. J. Syst. Evol. Microbiol.">
        <title>The Global Catalogue of Microorganisms (GCM) 10K type strain sequencing project: providing services to taxonomists for standard genome sequencing and annotation.</title>
        <authorList>
            <consortium name="The Broad Institute Genomics Platform"/>
            <consortium name="The Broad Institute Genome Sequencing Center for Infectious Disease"/>
            <person name="Wu L."/>
            <person name="Ma J."/>
        </authorList>
    </citation>
    <scope>NUCLEOTIDE SEQUENCE [LARGE SCALE GENOMIC DNA]</scope>
    <source>
        <strain evidence="5">KACC 11904</strain>
    </source>
</reference>
<dbReference type="Pfam" id="PF09479">
    <property type="entry name" value="Flg_new"/>
    <property type="match status" value="1"/>
</dbReference>
<evidence type="ECO:0000259" key="3">
    <source>
        <dbReference type="PROSITE" id="PS50853"/>
    </source>
</evidence>
<dbReference type="Gene3D" id="2.60.120.260">
    <property type="entry name" value="Galactose-binding domain-like"/>
    <property type="match status" value="1"/>
</dbReference>
<dbReference type="Proteomes" id="UP001596044">
    <property type="component" value="Unassembled WGS sequence"/>
</dbReference>
<dbReference type="Gene3D" id="2.80.10.50">
    <property type="match status" value="1"/>
</dbReference>
<dbReference type="InterPro" id="IPR059177">
    <property type="entry name" value="GH29D-like_dom"/>
</dbReference>
<feature type="domain" description="Fibronectin type-III" evidence="3">
    <location>
        <begin position="326"/>
        <end position="417"/>
    </location>
</feature>